<feature type="chain" id="PRO_5038874522" evidence="1">
    <location>
        <begin position="25"/>
        <end position="429"/>
    </location>
</feature>
<dbReference type="InterPro" id="IPR015915">
    <property type="entry name" value="Kelch-typ_b-propeller"/>
</dbReference>
<dbReference type="InterPro" id="IPR056734">
    <property type="entry name" value="NANM"/>
</dbReference>
<dbReference type="AlphaFoldDB" id="A0A6N9YTL1"/>
<evidence type="ECO:0000313" key="2">
    <source>
        <dbReference type="EMBL" id="NED98304.1"/>
    </source>
</evidence>
<keyword evidence="3" id="KW-1185">Reference proteome</keyword>
<dbReference type="Pfam" id="PF24996">
    <property type="entry name" value="NANM"/>
    <property type="match status" value="1"/>
</dbReference>
<dbReference type="RefSeq" id="WP_163821086.1">
    <property type="nucleotide sequence ID" value="NZ_JAAGOB010000018.1"/>
</dbReference>
<sequence length="429" mass="46224">MTRSRTNPLSRRRVLLAGAASATAALTGAAIHLPPATASARPGNRVPRISWTALPDVPSNTDAWTSTLPIGEPHWKQVGLAAMVAGAHGDYLIAAGGANFPEVARTATRDNTLGKVYWAEAFVLKRTASGVEWLTHELRLPDAVAYAATVSTEDGVVVLGGEGFRGGANGNAQAALELFADAYVLRFDAASETLVREDLPDLPRPMSYAVAGVIDDVVYVAQGGDFYSLDLARPAEGWSVLPSWPGDARAVAVGAAQAGRFYLFSGRSQDEAGDWRFHRDAYAYHPARRRWDRISDLPWCVTAGLAHPVGKHQMLVVGGDKDLDRWNLIEAHSALRRAAPPGSDEWHAHNDVVTWLFDHHTGFNTELLLYDVRKDSWQILGHFPGSPPATAPAVSWGDDLIIVSGEVGPGIRTPKVWKASFAHGRPMSA</sequence>
<dbReference type="Gene3D" id="2.120.10.80">
    <property type="entry name" value="Kelch-type beta propeller"/>
    <property type="match status" value="1"/>
</dbReference>
<feature type="signal peptide" evidence="1">
    <location>
        <begin position="1"/>
        <end position="24"/>
    </location>
</feature>
<evidence type="ECO:0000256" key="1">
    <source>
        <dbReference type="SAM" id="SignalP"/>
    </source>
</evidence>
<reference evidence="2 3" key="1">
    <citation type="submission" date="2020-02" db="EMBL/GenBank/DDBJ databases">
        <authorList>
            <person name="Li X.-J."/>
            <person name="Feng X.-M."/>
        </authorList>
    </citation>
    <scope>NUCLEOTIDE SEQUENCE [LARGE SCALE GENOMIC DNA]</scope>
    <source>
        <strain evidence="2 3">CGMCC 4.7225</strain>
    </source>
</reference>
<name>A0A6N9YTL1_9ACTN</name>
<organism evidence="2 3">
    <name type="scientific">Phytoactinopolyspora alkaliphila</name>
    <dbReference type="NCBI Taxonomy" id="1783498"/>
    <lineage>
        <taxon>Bacteria</taxon>
        <taxon>Bacillati</taxon>
        <taxon>Actinomycetota</taxon>
        <taxon>Actinomycetes</taxon>
        <taxon>Jiangellales</taxon>
        <taxon>Jiangellaceae</taxon>
        <taxon>Phytoactinopolyspora</taxon>
    </lineage>
</organism>
<dbReference type="PROSITE" id="PS51318">
    <property type="entry name" value="TAT"/>
    <property type="match status" value="1"/>
</dbReference>
<gene>
    <name evidence="2" type="ORF">G1H11_23670</name>
</gene>
<comment type="caution">
    <text evidence="2">The sequence shown here is derived from an EMBL/GenBank/DDBJ whole genome shotgun (WGS) entry which is preliminary data.</text>
</comment>
<dbReference type="InterPro" id="IPR006311">
    <property type="entry name" value="TAT_signal"/>
</dbReference>
<accession>A0A6N9YTL1</accession>
<protein>
    <submittedName>
        <fullName evidence="2">Galactose oxidase</fullName>
    </submittedName>
</protein>
<proteinExistence type="predicted"/>
<dbReference type="SUPFAM" id="SSF117281">
    <property type="entry name" value="Kelch motif"/>
    <property type="match status" value="1"/>
</dbReference>
<keyword evidence="1" id="KW-0732">Signal</keyword>
<dbReference type="Proteomes" id="UP000469185">
    <property type="component" value="Unassembled WGS sequence"/>
</dbReference>
<evidence type="ECO:0000313" key="3">
    <source>
        <dbReference type="Proteomes" id="UP000469185"/>
    </source>
</evidence>
<dbReference type="EMBL" id="JAAGOB010000018">
    <property type="protein sequence ID" value="NED98304.1"/>
    <property type="molecule type" value="Genomic_DNA"/>
</dbReference>